<dbReference type="SUPFAM" id="SSF50129">
    <property type="entry name" value="GroES-like"/>
    <property type="match status" value="1"/>
</dbReference>
<evidence type="ECO:0000313" key="7">
    <source>
        <dbReference type="EMBL" id="MBW6410641.1"/>
    </source>
</evidence>
<name>A0ABS7ASL3_9CLOT</name>
<accession>A0ABS7ASL3</accession>
<proteinExistence type="predicted"/>
<dbReference type="RefSeq" id="WP_219780104.1">
    <property type="nucleotide sequence ID" value="NZ_JAHXPT010000008.1"/>
</dbReference>
<comment type="caution">
    <text evidence="7">The sequence shown here is derived from an EMBL/GenBank/DDBJ whole genome shotgun (WGS) entry which is preliminary data.</text>
</comment>
<evidence type="ECO:0000259" key="6">
    <source>
        <dbReference type="Pfam" id="PF16912"/>
    </source>
</evidence>
<sequence>MKGLIWSKNKRIELKEVKEPQISSSCEVKIEIKYSGICGTDLQLLKGNSEEMTDIIRGHEAVGKVIEVGDSVKNIKVNDNVVIDPNQYCGKCFYCKNGQTNFCEGDNGKLAIAGINKNGVFAKYFVCDETFVYKIPEELSLKSAVLVEPLACVLHNIKAANIQPEDSVLIIGSGPMGVLCQMLTSKIARLTVAIEKNDYRKDFSNKICDYVYYPEDLTEEKLREINLGRKFDVVIDAVGTQMEMCESMIEKGGRIILLGINPNYNFKFKPSHYLSNGIKIIGSGEYNLMFEKAIKAAIKLKDLEKLVTKTCSIDEFEESFNELLSHEMKSMKTVFEF</sequence>
<evidence type="ECO:0000256" key="3">
    <source>
        <dbReference type="ARBA" id="ARBA00022833"/>
    </source>
</evidence>
<dbReference type="PANTHER" id="PTHR43401:SF2">
    <property type="entry name" value="L-THREONINE 3-DEHYDROGENASE"/>
    <property type="match status" value="1"/>
</dbReference>
<comment type="cofactor">
    <cofactor evidence="1">
        <name>Zn(2+)</name>
        <dbReference type="ChEBI" id="CHEBI:29105"/>
    </cofactor>
</comment>
<evidence type="ECO:0000256" key="2">
    <source>
        <dbReference type="ARBA" id="ARBA00022723"/>
    </source>
</evidence>
<dbReference type="InterPro" id="IPR031640">
    <property type="entry name" value="Glu_dehyd_C"/>
</dbReference>
<dbReference type="InterPro" id="IPR002328">
    <property type="entry name" value="ADH_Zn_CS"/>
</dbReference>
<dbReference type="InterPro" id="IPR050129">
    <property type="entry name" value="Zn_alcohol_dh"/>
</dbReference>
<evidence type="ECO:0000259" key="5">
    <source>
        <dbReference type="Pfam" id="PF08240"/>
    </source>
</evidence>
<keyword evidence="8" id="KW-1185">Reference proteome</keyword>
<dbReference type="Gene3D" id="3.40.50.720">
    <property type="entry name" value="NAD(P)-binding Rossmann-like Domain"/>
    <property type="match status" value="1"/>
</dbReference>
<keyword evidence="3" id="KW-0862">Zinc</keyword>
<feature type="domain" description="Alcohol dehydrogenase-like N-terminal" evidence="5">
    <location>
        <begin position="27"/>
        <end position="137"/>
    </location>
</feature>
<dbReference type="PANTHER" id="PTHR43401">
    <property type="entry name" value="L-THREONINE 3-DEHYDROGENASE"/>
    <property type="match status" value="1"/>
</dbReference>
<keyword evidence="2" id="KW-0479">Metal-binding</keyword>
<feature type="domain" description="Glucose dehydrogenase C-terminal" evidence="6">
    <location>
        <begin position="144"/>
        <end position="336"/>
    </location>
</feature>
<dbReference type="Pfam" id="PF16912">
    <property type="entry name" value="Glu_dehyd_C"/>
    <property type="match status" value="1"/>
</dbReference>
<dbReference type="Proteomes" id="UP001519921">
    <property type="component" value="Unassembled WGS sequence"/>
</dbReference>
<dbReference type="PROSITE" id="PS00059">
    <property type="entry name" value="ADH_ZINC"/>
    <property type="match status" value="1"/>
</dbReference>
<dbReference type="InterPro" id="IPR011032">
    <property type="entry name" value="GroES-like_sf"/>
</dbReference>
<dbReference type="Pfam" id="PF08240">
    <property type="entry name" value="ADH_N"/>
    <property type="match status" value="1"/>
</dbReference>
<dbReference type="InterPro" id="IPR036291">
    <property type="entry name" value="NAD(P)-bd_dom_sf"/>
</dbReference>
<keyword evidence="4" id="KW-0560">Oxidoreductase</keyword>
<dbReference type="SUPFAM" id="SSF51735">
    <property type="entry name" value="NAD(P)-binding Rossmann-fold domains"/>
    <property type="match status" value="1"/>
</dbReference>
<dbReference type="Gene3D" id="3.90.180.10">
    <property type="entry name" value="Medium-chain alcohol dehydrogenases, catalytic domain"/>
    <property type="match status" value="1"/>
</dbReference>
<reference evidence="7 8" key="1">
    <citation type="submission" date="2021-07" db="EMBL/GenBank/DDBJ databases">
        <title>Clostridium weizhouense sp. nov., an anaerobic bacterium isolated from activated sludge of Petroleum wastewater.</title>
        <authorList>
            <person name="Li Q."/>
        </authorList>
    </citation>
    <scope>NUCLEOTIDE SEQUENCE [LARGE SCALE GENOMIC DNA]</scope>
    <source>
        <strain evidence="7 8">YB-6</strain>
    </source>
</reference>
<organism evidence="7 8">
    <name type="scientific">Clostridium weizhouense</name>
    <dbReference type="NCBI Taxonomy" id="2859781"/>
    <lineage>
        <taxon>Bacteria</taxon>
        <taxon>Bacillati</taxon>
        <taxon>Bacillota</taxon>
        <taxon>Clostridia</taxon>
        <taxon>Eubacteriales</taxon>
        <taxon>Clostridiaceae</taxon>
        <taxon>Clostridium</taxon>
    </lineage>
</organism>
<protein>
    <submittedName>
        <fullName evidence="7">Alcohol dehydrogenase catalytic domain-containing protein</fullName>
    </submittedName>
</protein>
<evidence type="ECO:0000256" key="1">
    <source>
        <dbReference type="ARBA" id="ARBA00001947"/>
    </source>
</evidence>
<evidence type="ECO:0000256" key="4">
    <source>
        <dbReference type="ARBA" id="ARBA00023002"/>
    </source>
</evidence>
<evidence type="ECO:0000313" key="8">
    <source>
        <dbReference type="Proteomes" id="UP001519921"/>
    </source>
</evidence>
<dbReference type="InterPro" id="IPR013154">
    <property type="entry name" value="ADH-like_N"/>
</dbReference>
<gene>
    <name evidence="7" type="ORF">KYD98_11090</name>
</gene>
<dbReference type="EMBL" id="JAHXPT010000008">
    <property type="protein sequence ID" value="MBW6410641.1"/>
    <property type="molecule type" value="Genomic_DNA"/>
</dbReference>